<reference evidence="2 3" key="1">
    <citation type="journal article" date="2017" name="ISME J.">
        <title>Genome of 'Ca. Desulfovibrio trichonymphae', an H2-oxidizing bacterium in a tripartite symbiotic system within a protist cell in the termite gut.</title>
        <authorList>
            <person name="Kuwahara H."/>
            <person name="Yuki M."/>
            <person name="Izawa K."/>
            <person name="Ohkuma M."/>
            <person name="Hongoh Y."/>
        </authorList>
    </citation>
    <scope>NUCLEOTIDE SEQUENCE [LARGE SCALE GENOMIC DNA]</scope>
    <source>
        <strain evidence="2 3">Rs-N31</strain>
    </source>
</reference>
<dbReference type="EMBL" id="AP017368">
    <property type="protein sequence ID" value="BAV92182.1"/>
    <property type="molecule type" value="Genomic_DNA"/>
</dbReference>
<dbReference type="RefSeq" id="WP_096399699.1">
    <property type="nucleotide sequence ID" value="NZ_AP017368.1"/>
</dbReference>
<accession>A0A1J1DYJ3</accession>
<evidence type="ECO:0000313" key="2">
    <source>
        <dbReference type="EMBL" id="BAV92182.1"/>
    </source>
</evidence>
<dbReference type="SUPFAM" id="SSF57802">
    <property type="entry name" value="Rubredoxin-like"/>
    <property type="match status" value="1"/>
</dbReference>
<proteinExistence type="predicted"/>
<dbReference type="NCBIfam" id="TIGR02605">
    <property type="entry name" value="CxxC_CxxC_SSSS"/>
    <property type="match status" value="1"/>
</dbReference>
<evidence type="ECO:0000313" key="3">
    <source>
        <dbReference type="Proteomes" id="UP000242645"/>
    </source>
</evidence>
<dbReference type="SMART" id="SM00834">
    <property type="entry name" value="CxxC_CXXC_SSSS"/>
    <property type="match status" value="1"/>
</dbReference>
<feature type="domain" description="Putative regulatory protein FmdB zinc ribbon" evidence="1">
    <location>
        <begin position="1"/>
        <end position="40"/>
    </location>
</feature>
<name>A0A1J1DYJ3_9BACT</name>
<gene>
    <name evidence="2" type="ORF">RSDT_0670</name>
</gene>
<dbReference type="Pfam" id="PF09723">
    <property type="entry name" value="Zn_ribbon_8"/>
    <property type="match status" value="1"/>
</dbReference>
<dbReference type="InterPro" id="IPR013429">
    <property type="entry name" value="Regulatory_FmdB_Zinc_ribbon"/>
</dbReference>
<dbReference type="Proteomes" id="UP000242645">
    <property type="component" value="Chromosome"/>
</dbReference>
<dbReference type="KEGG" id="dtr:RSDT_0670"/>
<protein>
    <submittedName>
        <fullName evidence="2">FmdB family regulatory protein</fullName>
    </submittedName>
</protein>
<evidence type="ECO:0000259" key="1">
    <source>
        <dbReference type="SMART" id="SM00834"/>
    </source>
</evidence>
<dbReference type="OrthoDB" id="9813321at2"/>
<sequence length="86" mass="8704">MPMFDFICKVCGTAFEELVTNGAAFVCPQCGAGAVERQMSAPSPVKKGVFPYKPGPVRPLGAGLPACGAGGCGMRAGCGFSCGEQK</sequence>
<keyword evidence="3" id="KW-1185">Reference proteome</keyword>
<organism evidence="2 3">
    <name type="scientific">Candidatus Desulfovibrio trichonymphae</name>
    <dbReference type="NCBI Taxonomy" id="1725232"/>
    <lineage>
        <taxon>Bacteria</taxon>
        <taxon>Pseudomonadati</taxon>
        <taxon>Thermodesulfobacteriota</taxon>
        <taxon>Desulfovibrionia</taxon>
        <taxon>Desulfovibrionales</taxon>
        <taxon>Desulfovibrionaceae</taxon>
        <taxon>Desulfovibrio</taxon>
    </lineage>
</organism>
<dbReference type="AlphaFoldDB" id="A0A1J1DYJ3"/>